<organism evidence="1 2">
    <name type="scientific">Hyphobacterium vulgare</name>
    <dbReference type="NCBI Taxonomy" id="1736751"/>
    <lineage>
        <taxon>Bacteria</taxon>
        <taxon>Pseudomonadati</taxon>
        <taxon>Pseudomonadota</taxon>
        <taxon>Alphaproteobacteria</taxon>
        <taxon>Maricaulales</taxon>
        <taxon>Maricaulaceae</taxon>
        <taxon>Hyphobacterium</taxon>
    </lineage>
</organism>
<sequence length="243" mass="26974">MTGQTHAVPHCINERGRARVPVSLAGTTAASQINAMKLPGYLTAVFAGLSLFSAACQPAPRLSEEQVASCAIYEAALLELETIFASAETIQPITFALVDPNIVIEQAPDWDDWNVILRGSERSGALSQLEAFRGPYVQLSDCSMRRLSDWQRIEVDEDRYAWVLPPSSGDGLEVMYTNEFAFSRVYLSQDQSFAIVRIEPTRLDHLNMLDPFRGHLAPPDGHMRLERGSDGEWTVTGHHPYRG</sequence>
<evidence type="ECO:0000313" key="2">
    <source>
        <dbReference type="Proteomes" id="UP001595379"/>
    </source>
</evidence>
<comment type="caution">
    <text evidence="1">The sequence shown here is derived from an EMBL/GenBank/DDBJ whole genome shotgun (WGS) entry which is preliminary data.</text>
</comment>
<protein>
    <submittedName>
        <fullName evidence="1">Uncharacterized protein</fullName>
    </submittedName>
</protein>
<reference evidence="2" key="1">
    <citation type="journal article" date="2019" name="Int. J. Syst. Evol. Microbiol.">
        <title>The Global Catalogue of Microorganisms (GCM) 10K type strain sequencing project: providing services to taxonomists for standard genome sequencing and annotation.</title>
        <authorList>
            <consortium name="The Broad Institute Genomics Platform"/>
            <consortium name="The Broad Institute Genome Sequencing Center for Infectious Disease"/>
            <person name="Wu L."/>
            <person name="Ma J."/>
        </authorList>
    </citation>
    <scope>NUCLEOTIDE SEQUENCE [LARGE SCALE GENOMIC DNA]</scope>
    <source>
        <strain evidence="2">KCTC 52487</strain>
    </source>
</reference>
<dbReference type="EMBL" id="JBHRSV010000001">
    <property type="protein sequence ID" value="MFC2924811.1"/>
    <property type="molecule type" value="Genomic_DNA"/>
</dbReference>
<accession>A0ABV6ZTQ0</accession>
<keyword evidence="2" id="KW-1185">Reference proteome</keyword>
<dbReference type="RefSeq" id="WP_343163481.1">
    <property type="nucleotide sequence ID" value="NZ_JBHRSV010000001.1"/>
</dbReference>
<gene>
    <name evidence="1" type="ORF">ACFOOR_01690</name>
</gene>
<evidence type="ECO:0000313" key="1">
    <source>
        <dbReference type="EMBL" id="MFC2924811.1"/>
    </source>
</evidence>
<proteinExistence type="predicted"/>
<dbReference type="Proteomes" id="UP001595379">
    <property type="component" value="Unassembled WGS sequence"/>
</dbReference>
<name>A0ABV6ZTQ0_9PROT</name>